<protein>
    <submittedName>
        <fullName evidence="1">Uncharacterized protein</fullName>
    </submittedName>
</protein>
<evidence type="ECO:0000313" key="2">
    <source>
        <dbReference type="Proteomes" id="UP000799424"/>
    </source>
</evidence>
<keyword evidence="2" id="KW-1185">Reference proteome</keyword>
<dbReference type="EMBL" id="MU006228">
    <property type="protein sequence ID" value="KAF2825125.1"/>
    <property type="molecule type" value="Genomic_DNA"/>
</dbReference>
<reference evidence="1" key="1">
    <citation type="journal article" date="2020" name="Stud. Mycol.">
        <title>101 Dothideomycetes genomes: a test case for predicting lifestyles and emergence of pathogens.</title>
        <authorList>
            <person name="Haridas S."/>
            <person name="Albert R."/>
            <person name="Binder M."/>
            <person name="Bloem J."/>
            <person name="Labutti K."/>
            <person name="Salamov A."/>
            <person name="Andreopoulos B."/>
            <person name="Baker S."/>
            <person name="Barry K."/>
            <person name="Bills G."/>
            <person name="Bluhm B."/>
            <person name="Cannon C."/>
            <person name="Castanera R."/>
            <person name="Culley D."/>
            <person name="Daum C."/>
            <person name="Ezra D."/>
            <person name="Gonzalez J."/>
            <person name="Henrissat B."/>
            <person name="Kuo A."/>
            <person name="Liang C."/>
            <person name="Lipzen A."/>
            <person name="Lutzoni F."/>
            <person name="Magnuson J."/>
            <person name="Mondo S."/>
            <person name="Nolan M."/>
            <person name="Ohm R."/>
            <person name="Pangilinan J."/>
            <person name="Park H.-J."/>
            <person name="Ramirez L."/>
            <person name="Alfaro M."/>
            <person name="Sun H."/>
            <person name="Tritt A."/>
            <person name="Yoshinaga Y."/>
            <person name="Zwiers L.-H."/>
            <person name="Turgeon B."/>
            <person name="Goodwin S."/>
            <person name="Spatafora J."/>
            <person name="Crous P."/>
            <person name="Grigoriev I."/>
        </authorList>
    </citation>
    <scope>NUCLEOTIDE SEQUENCE</scope>
    <source>
        <strain evidence="1">CBS 113818</strain>
    </source>
</reference>
<dbReference type="PANTHER" id="PTHR10039">
    <property type="entry name" value="AMELOGENIN"/>
    <property type="match status" value="1"/>
</dbReference>
<evidence type="ECO:0000313" key="1">
    <source>
        <dbReference type="EMBL" id="KAF2825125.1"/>
    </source>
</evidence>
<name>A0A6A6ZXS1_9PLEO</name>
<dbReference type="PANTHER" id="PTHR10039:SF5">
    <property type="entry name" value="NACHT DOMAIN-CONTAINING PROTEIN"/>
    <property type="match status" value="1"/>
</dbReference>
<accession>A0A6A6ZXS1</accession>
<sequence length="255" mass="28767">MQYLAKDVIERYVTDKLKLLAGASEIAPLVEQVVLRSDGVFLWVALVVRVLRERAANSESIASLEAELAVVPDKLQEHFDYLLESLSPSQRRKACFVLWMMQAFSSCGEKLPLPFCAYLDQCNNYSETALRSEKRSASINGMVINDMLGERAASVLEDHILGCCKGLVGVVILKEMPHKSRLHPYHASTHADRRVVFVHRSIAEYIVSAKRRNTPRSFNSRTTVNACSQLVIMTLGRRNVVFFQLSHGRHSFELC</sequence>
<dbReference type="AlphaFoldDB" id="A0A6A6ZXS1"/>
<organism evidence="1 2">
    <name type="scientific">Ophiobolus disseminans</name>
    <dbReference type="NCBI Taxonomy" id="1469910"/>
    <lineage>
        <taxon>Eukaryota</taxon>
        <taxon>Fungi</taxon>
        <taxon>Dikarya</taxon>
        <taxon>Ascomycota</taxon>
        <taxon>Pezizomycotina</taxon>
        <taxon>Dothideomycetes</taxon>
        <taxon>Pleosporomycetidae</taxon>
        <taxon>Pleosporales</taxon>
        <taxon>Pleosporineae</taxon>
        <taxon>Phaeosphaeriaceae</taxon>
        <taxon>Ophiobolus</taxon>
    </lineage>
</organism>
<gene>
    <name evidence="1" type="ORF">CC86DRAFT_370903</name>
</gene>
<dbReference type="Proteomes" id="UP000799424">
    <property type="component" value="Unassembled WGS sequence"/>
</dbReference>
<proteinExistence type="predicted"/>